<evidence type="ECO:0000313" key="2">
    <source>
        <dbReference type="EMBL" id="VUZ52333.1"/>
    </source>
</evidence>
<keyword evidence="3" id="KW-1185">Reference proteome</keyword>
<name>A0A564Z044_HYMDI</name>
<evidence type="ECO:0000313" key="3">
    <source>
        <dbReference type="Proteomes" id="UP000321570"/>
    </source>
</evidence>
<protein>
    <submittedName>
        <fullName evidence="2">Uncharacterized protein</fullName>
    </submittedName>
</protein>
<dbReference type="Proteomes" id="UP000321570">
    <property type="component" value="Unassembled WGS sequence"/>
</dbReference>
<dbReference type="AlphaFoldDB" id="A0A564Z044"/>
<reference evidence="2 3" key="1">
    <citation type="submission" date="2019-07" db="EMBL/GenBank/DDBJ databases">
        <authorList>
            <person name="Jastrzebski P J."/>
            <person name="Paukszto L."/>
            <person name="Jastrzebski P J."/>
        </authorList>
    </citation>
    <scope>NUCLEOTIDE SEQUENCE [LARGE SCALE GENOMIC DNA]</scope>
    <source>
        <strain evidence="2 3">WMS-il1</strain>
    </source>
</reference>
<proteinExistence type="predicted"/>
<dbReference type="EMBL" id="CABIJS010000488">
    <property type="protein sequence ID" value="VUZ52333.1"/>
    <property type="molecule type" value="Genomic_DNA"/>
</dbReference>
<sequence length="123" mass="14055">MQTTGFFDAIQEFDVTLRTVITPYLVFKRREHENTGRLSTEETRSPSDNHSTYIRSSHSQDANFVENVVIIETGLSRTATKVVTKKASAESLQQFSEAEPQRLESVNSDREGLIYRIMKDIIL</sequence>
<feature type="compositionally biased region" description="Basic and acidic residues" evidence="1">
    <location>
        <begin position="32"/>
        <end position="47"/>
    </location>
</feature>
<accession>A0A564Z044</accession>
<evidence type="ECO:0000256" key="1">
    <source>
        <dbReference type="SAM" id="MobiDB-lite"/>
    </source>
</evidence>
<feature type="region of interest" description="Disordered" evidence="1">
    <location>
        <begin position="32"/>
        <end position="56"/>
    </location>
</feature>
<organism evidence="2 3">
    <name type="scientific">Hymenolepis diminuta</name>
    <name type="common">Rat tapeworm</name>
    <dbReference type="NCBI Taxonomy" id="6216"/>
    <lineage>
        <taxon>Eukaryota</taxon>
        <taxon>Metazoa</taxon>
        <taxon>Spiralia</taxon>
        <taxon>Lophotrochozoa</taxon>
        <taxon>Platyhelminthes</taxon>
        <taxon>Cestoda</taxon>
        <taxon>Eucestoda</taxon>
        <taxon>Cyclophyllidea</taxon>
        <taxon>Hymenolepididae</taxon>
        <taxon>Hymenolepis</taxon>
    </lineage>
</organism>
<gene>
    <name evidence="2" type="ORF">WMSIL1_LOCUS10836</name>
</gene>